<keyword evidence="2" id="KW-0805">Transcription regulation</keyword>
<dbReference type="EMBL" id="LNZH02000090">
    <property type="protein sequence ID" value="OCB91381.1"/>
    <property type="molecule type" value="Genomic_DNA"/>
</dbReference>
<dbReference type="Pfam" id="PF04082">
    <property type="entry name" value="Fungal_trans"/>
    <property type="match status" value="1"/>
</dbReference>
<accession>A0A9Q5NBR2</accession>
<dbReference type="PANTHER" id="PTHR31845:SF19">
    <property type="entry name" value="TRANSCRIPTION FACTOR DOMAIN-CONTAINING PROTEIN"/>
    <property type="match status" value="1"/>
</dbReference>
<dbReference type="AlphaFoldDB" id="A0A9Q5NBR2"/>
<keyword evidence="4" id="KW-0804">Transcription</keyword>
<dbReference type="Proteomes" id="UP000757232">
    <property type="component" value="Unassembled WGS sequence"/>
</dbReference>
<proteinExistence type="predicted"/>
<protein>
    <recommendedName>
        <fullName evidence="7">Xylanolytic transcriptional activator regulatory domain-containing protein</fullName>
    </recommendedName>
</protein>
<dbReference type="GO" id="GO:0006351">
    <property type="term" value="P:DNA-templated transcription"/>
    <property type="evidence" value="ECO:0007669"/>
    <property type="project" value="InterPro"/>
</dbReference>
<comment type="subcellular location">
    <subcellularLocation>
        <location evidence="1">Nucleus</location>
    </subcellularLocation>
</comment>
<feature type="compositionally biased region" description="Polar residues" evidence="6">
    <location>
        <begin position="111"/>
        <end position="132"/>
    </location>
</feature>
<gene>
    <name evidence="8" type="ORF">A7U60_g1335</name>
</gene>
<evidence type="ECO:0000256" key="1">
    <source>
        <dbReference type="ARBA" id="ARBA00004123"/>
    </source>
</evidence>
<feature type="compositionally biased region" description="Polar residues" evidence="6">
    <location>
        <begin position="18"/>
        <end position="33"/>
    </location>
</feature>
<evidence type="ECO:0000313" key="8">
    <source>
        <dbReference type="EMBL" id="OCB91381.1"/>
    </source>
</evidence>
<feature type="region of interest" description="Disordered" evidence="6">
    <location>
        <begin position="91"/>
        <end position="135"/>
    </location>
</feature>
<organism evidence="8 9">
    <name type="scientific">Sanghuangporus baumii</name>
    <name type="common">Phellinus baumii</name>
    <dbReference type="NCBI Taxonomy" id="108892"/>
    <lineage>
        <taxon>Eukaryota</taxon>
        <taxon>Fungi</taxon>
        <taxon>Dikarya</taxon>
        <taxon>Basidiomycota</taxon>
        <taxon>Agaricomycotina</taxon>
        <taxon>Agaricomycetes</taxon>
        <taxon>Hymenochaetales</taxon>
        <taxon>Hymenochaetaceae</taxon>
        <taxon>Sanghuangporus</taxon>
    </lineage>
</organism>
<sequence>MLRRLEKGLNNAKLKSLATESTVLTSQTDSSQYRPALGARHPSFNTQPDHTYHPQASGASSLDEDDDGEPNEEGMYPAKLIKKEKQRNSFFGTVLGPSGSSRSPAEHAYSPVSSSTAERATYSSEPSPSTSLHVPFGHLDDPVQAGLMDDQTAEHIMDLVFIRLNPFVNLFDPELHSSIYIRKRSPFLFSTLLMAGSKFFKPQLYQKCREIAEQHAIKAFAEAQKSVEVVQAFMCLTYWGEPNSNACRMAVELGLNRYTPRPPESETAIQRLERRNRERTYLVLFVHDRSLSMQTGRLWMLPEDELVLESYSWHEQVPPGTPIRPEDVIVSAFVALRLIATETTKMFELQKGSVNNGQPDNYDFLLNACNSKLSGWATTWSMEMKRAHGESFHHSFLEFFQLYVGLFLNSFGIHAYMTNTAGPSPSLQALGTCYSNASRCLEIVVKEFARVQMLQYSQESITVMTAYCAVMLLRLLRKTNLKTDQGSGPNILTLILSASDAYREAGTMMPSSSSCAAHARFLRTLVEREEMKARQMGRERMDNIDPALQTSVKYPAFEAHSHVSAGGSPEEQLSANRSLDVVEDEYSYHSYPQTEAALVSPENGKETNGLPNGDAFHGSFPSQSHADHLYYDNMCRELGVTQGVDLIQGPPAFYPRMAPSEPYPMMGQ</sequence>
<evidence type="ECO:0000313" key="9">
    <source>
        <dbReference type="Proteomes" id="UP000757232"/>
    </source>
</evidence>
<name>A0A9Q5NBR2_SANBA</name>
<evidence type="ECO:0000259" key="7">
    <source>
        <dbReference type="Pfam" id="PF04082"/>
    </source>
</evidence>
<dbReference type="GO" id="GO:0008270">
    <property type="term" value="F:zinc ion binding"/>
    <property type="evidence" value="ECO:0007669"/>
    <property type="project" value="InterPro"/>
</dbReference>
<evidence type="ECO:0000256" key="2">
    <source>
        <dbReference type="ARBA" id="ARBA00023015"/>
    </source>
</evidence>
<evidence type="ECO:0000256" key="4">
    <source>
        <dbReference type="ARBA" id="ARBA00023163"/>
    </source>
</evidence>
<comment type="caution">
    <text evidence="8">The sequence shown here is derived from an EMBL/GenBank/DDBJ whole genome shotgun (WGS) entry which is preliminary data.</text>
</comment>
<feature type="domain" description="Xylanolytic transcriptional activator regulatory" evidence="7">
    <location>
        <begin position="184"/>
        <end position="306"/>
    </location>
</feature>
<feature type="region of interest" description="Disordered" evidence="6">
    <location>
        <begin position="18"/>
        <end position="74"/>
    </location>
</feature>
<feature type="compositionally biased region" description="Acidic residues" evidence="6">
    <location>
        <begin position="62"/>
        <end position="72"/>
    </location>
</feature>
<keyword evidence="3" id="KW-0238">DNA-binding</keyword>
<dbReference type="InterPro" id="IPR051089">
    <property type="entry name" value="prtT"/>
</dbReference>
<dbReference type="GO" id="GO:0000981">
    <property type="term" value="F:DNA-binding transcription factor activity, RNA polymerase II-specific"/>
    <property type="evidence" value="ECO:0007669"/>
    <property type="project" value="TreeGrafter"/>
</dbReference>
<evidence type="ECO:0000256" key="5">
    <source>
        <dbReference type="ARBA" id="ARBA00023242"/>
    </source>
</evidence>
<dbReference type="CDD" id="cd12148">
    <property type="entry name" value="fungal_TF_MHR"/>
    <property type="match status" value="1"/>
</dbReference>
<keyword evidence="5" id="KW-0539">Nucleus</keyword>
<dbReference type="InterPro" id="IPR007219">
    <property type="entry name" value="XnlR_reg_dom"/>
</dbReference>
<keyword evidence="9" id="KW-1185">Reference proteome</keyword>
<evidence type="ECO:0000256" key="3">
    <source>
        <dbReference type="ARBA" id="ARBA00023125"/>
    </source>
</evidence>
<evidence type="ECO:0000256" key="6">
    <source>
        <dbReference type="SAM" id="MobiDB-lite"/>
    </source>
</evidence>
<dbReference type="GO" id="GO:0005634">
    <property type="term" value="C:nucleus"/>
    <property type="evidence" value="ECO:0007669"/>
    <property type="project" value="UniProtKB-SubCell"/>
</dbReference>
<dbReference type="GO" id="GO:0000976">
    <property type="term" value="F:transcription cis-regulatory region binding"/>
    <property type="evidence" value="ECO:0007669"/>
    <property type="project" value="TreeGrafter"/>
</dbReference>
<dbReference type="OrthoDB" id="3163292at2759"/>
<dbReference type="PANTHER" id="PTHR31845">
    <property type="entry name" value="FINGER DOMAIN PROTEIN, PUTATIVE-RELATED"/>
    <property type="match status" value="1"/>
</dbReference>
<reference evidence="8" key="1">
    <citation type="submission" date="2016-06" db="EMBL/GenBank/DDBJ databases">
        <title>Draft Genome sequence of the fungus Inonotus baumii.</title>
        <authorList>
            <person name="Zhu H."/>
            <person name="Lin W."/>
        </authorList>
    </citation>
    <scope>NUCLEOTIDE SEQUENCE</scope>
    <source>
        <strain evidence="8">821</strain>
    </source>
</reference>